<dbReference type="SUPFAM" id="SSF63520">
    <property type="entry name" value="PTS-regulatory domain, PRD"/>
    <property type="match status" value="2"/>
</dbReference>
<dbReference type="Gene3D" id="3.40.50.2300">
    <property type="match status" value="1"/>
</dbReference>
<dbReference type="SUPFAM" id="SSF52540">
    <property type="entry name" value="P-loop containing nucleoside triphosphate hydrolases"/>
    <property type="match status" value="1"/>
</dbReference>
<evidence type="ECO:0000256" key="4">
    <source>
        <dbReference type="ARBA" id="ARBA00022840"/>
    </source>
</evidence>
<dbReference type="InterPro" id="IPR036634">
    <property type="entry name" value="PRD_sf"/>
</dbReference>
<dbReference type="SUPFAM" id="SSF46785">
    <property type="entry name" value="Winged helix' DNA-binding domain"/>
    <property type="match status" value="1"/>
</dbReference>
<feature type="domain" description="PRD" evidence="8">
    <location>
        <begin position="874"/>
        <end position="975"/>
    </location>
</feature>
<dbReference type="STRING" id="1423729.FC80_GL001705"/>
<dbReference type="GO" id="GO:0005524">
    <property type="term" value="F:ATP binding"/>
    <property type="evidence" value="ECO:0007669"/>
    <property type="project" value="UniProtKB-KW"/>
</dbReference>
<dbReference type="PANTHER" id="PTHR32071">
    <property type="entry name" value="TRANSCRIPTIONAL REGULATORY PROTEIN"/>
    <property type="match status" value="1"/>
</dbReference>
<protein>
    <recommendedName>
        <fullName evidence="1">DNA translocase FtsK</fullName>
    </recommendedName>
</protein>
<organism evidence="9 10">
    <name type="scientific">Liquorilactobacillus cacaonum DSM 21116</name>
    <dbReference type="NCBI Taxonomy" id="1423729"/>
    <lineage>
        <taxon>Bacteria</taxon>
        <taxon>Bacillati</taxon>
        <taxon>Bacillota</taxon>
        <taxon>Bacilli</taxon>
        <taxon>Lactobacillales</taxon>
        <taxon>Lactobacillaceae</taxon>
        <taxon>Liquorilactobacillus</taxon>
    </lineage>
</organism>
<reference evidence="9 10" key="1">
    <citation type="journal article" date="2015" name="Genome Announc.">
        <title>Expanding the biotechnology potential of lactobacilli through comparative genomics of 213 strains and associated genera.</title>
        <authorList>
            <person name="Sun Z."/>
            <person name="Harris H.M."/>
            <person name="McCann A."/>
            <person name="Guo C."/>
            <person name="Argimon S."/>
            <person name="Zhang W."/>
            <person name="Yang X."/>
            <person name="Jeffery I.B."/>
            <person name="Cooney J.C."/>
            <person name="Kagawa T.F."/>
            <person name="Liu W."/>
            <person name="Song Y."/>
            <person name="Salvetti E."/>
            <person name="Wrobel A."/>
            <person name="Rasinkangas P."/>
            <person name="Parkhill J."/>
            <person name="Rea M.C."/>
            <person name="O'Sullivan O."/>
            <person name="Ritari J."/>
            <person name="Douillard F.P."/>
            <person name="Paul Ross R."/>
            <person name="Yang R."/>
            <person name="Briner A.E."/>
            <person name="Felis G.E."/>
            <person name="de Vos W.M."/>
            <person name="Barrangou R."/>
            <person name="Klaenhammer T.R."/>
            <person name="Caufield P.W."/>
            <person name="Cui Y."/>
            <person name="Zhang H."/>
            <person name="O'Toole P.W."/>
        </authorList>
    </citation>
    <scope>NUCLEOTIDE SEQUENCE [LARGE SCALE GENOMIC DNA]</scope>
    <source>
        <strain evidence="9 10">DSM 21116</strain>
    </source>
</reference>
<feature type="domain" description="PRD" evidence="8">
    <location>
        <begin position="498"/>
        <end position="605"/>
    </location>
</feature>
<gene>
    <name evidence="9" type="ORF">FC80_GL001705</name>
</gene>
<dbReference type="Gene3D" id="3.40.50.300">
    <property type="entry name" value="P-loop containing nucleotide triphosphate hydrolases"/>
    <property type="match status" value="1"/>
</dbReference>
<dbReference type="Pfam" id="PF00874">
    <property type="entry name" value="PRD"/>
    <property type="match status" value="2"/>
</dbReference>
<dbReference type="InterPro" id="IPR011991">
    <property type="entry name" value="ArsR-like_HTH"/>
</dbReference>
<keyword evidence="10" id="KW-1185">Reference proteome</keyword>
<accession>A0A0R2CMF9</accession>
<evidence type="ECO:0000313" key="9">
    <source>
        <dbReference type="EMBL" id="KRM92766.1"/>
    </source>
</evidence>
<dbReference type="Pfam" id="PF03610">
    <property type="entry name" value="EIIA-man"/>
    <property type="match status" value="1"/>
</dbReference>
<keyword evidence="3" id="KW-0547">Nucleotide-binding</keyword>
<evidence type="ECO:0000259" key="6">
    <source>
        <dbReference type="PROSITE" id="PS50045"/>
    </source>
</evidence>
<dbReference type="GO" id="GO:0009401">
    <property type="term" value="P:phosphoenolpyruvate-dependent sugar phosphotransferase system"/>
    <property type="evidence" value="ECO:0007669"/>
    <property type="project" value="InterPro"/>
</dbReference>
<evidence type="ECO:0000256" key="2">
    <source>
        <dbReference type="ARBA" id="ARBA00022679"/>
    </source>
</evidence>
<keyword evidence="4" id="KW-0067">ATP-binding</keyword>
<evidence type="ECO:0000259" key="8">
    <source>
        <dbReference type="PROSITE" id="PS51372"/>
    </source>
</evidence>
<dbReference type="InterPro" id="IPR003593">
    <property type="entry name" value="AAA+_ATPase"/>
</dbReference>
<dbReference type="GO" id="GO:0016740">
    <property type="term" value="F:transferase activity"/>
    <property type="evidence" value="ECO:0007669"/>
    <property type="project" value="UniProtKB-KW"/>
</dbReference>
<evidence type="ECO:0000256" key="5">
    <source>
        <dbReference type="ARBA" id="ARBA00023125"/>
    </source>
</evidence>
<dbReference type="GO" id="GO:0003677">
    <property type="term" value="F:DNA binding"/>
    <property type="evidence" value="ECO:0007669"/>
    <property type="project" value="UniProtKB-KW"/>
</dbReference>
<dbReference type="InterPro" id="IPR036390">
    <property type="entry name" value="WH_DNA-bd_sf"/>
</dbReference>
<dbReference type="PROSITE" id="PS51096">
    <property type="entry name" value="PTS_EIIA_TYPE_4"/>
    <property type="match status" value="1"/>
</dbReference>
<evidence type="ECO:0000256" key="1">
    <source>
        <dbReference type="ARBA" id="ARBA00020887"/>
    </source>
</evidence>
<dbReference type="CDD" id="cd00090">
    <property type="entry name" value="HTH_ARSR"/>
    <property type="match status" value="1"/>
</dbReference>
<dbReference type="PANTHER" id="PTHR32071:SF90">
    <property type="entry name" value="TRANSCRIPTIONAL REGULATORY PROTEIN LEVR"/>
    <property type="match status" value="1"/>
</dbReference>
<dbReference type="CDD" id="cd00009">
    <property type="entry name" value="AAA"/>
    <property type="match status" value="1"/>
</dbReference>
<dbReference type="EMBL" id="AYZE01000005">
    <property type="protein sequence ID" value="KRM92766.1"/>
    <property type="molecule type" value="Genomic_DNA"/>
</dbReference>
<sequence>MDNPNFFQMLFGYIKCQNLKLYKMSDTLLIHSKKGVTNMTRREKILDYLASHGTGVGNAVTTSQVAERLSIFRSNVSKELNLLVRKGIVNKQAGRPVRYWMNTNEKNKDSDLEVKHPKETFSHPVERDFSTTTPKIVAFDEMIGNHDSLRNQVEQAKAALLYPPRGLNTLIIGPTGSGKTYFANTMYRFAIKSEVLLKKKFITFNCADYAHNPQLLMSHLFGYVKGAFTGANEDKDGLIQQADGGMLFLDEVHRLPPEGQEMIFYFMDHGIYSRLGETAKVHQADVRLVCATTENPESSLLQTFVRRIPIIIQLPTFEQRTAREKIKLLEQLLTLEANRIQRDICLNEDVVQALIGSVTYGNVGQLKSNVQLVCAQGFLNNMQNENEIRLKFDQLPPNVKDGLSHLANDRHELSEITRLLETKMIIKPSAQKEYIESDSYELPYNLYEIIGDKAALLKDEGLDKGAINNFIMTDINLHLKSFYSKRKLNAAEDRLNEIVDQEVIKLTKKIQKFLVEEEAYPARDNFIYAMSLHISSFVKRVQSGKPLRQISSDLISMVHDYPAELEVAQKVKVIIEESYQFPIPESEVYYMAILLVSLKSEPKAGMVGIVVAAHGKSTASSMVQVVTQLLSVENITSYDMPLEMSPKIAFDGIAEEVRKINQGNGVLLLVDMGSLSTFSSKLTEKTQVEVRTIDMVTTAMILEAARKTALIDSDLTTVYRELREFAGYSRAAERVEIKKQPSSEKNSKKEKVIVAVCSTGVGTARKIKELLDEILIDNLIDDIKVLPVSVVQMKQEMKKIKKNQRIVATTGIINPDISAPFIPLKQLLQDGGKSLIELIENMDQSQGQKIEFEYSDSITEEMAQKYLEQYFTFLNPKKITNVLWKYCDFVDRRVQMKLTNTFRISLIMHLAGAIERVLMGSKMTVSTQEISNIQKTPIYKVIIKANEMLQEILDIKLGENETYYVVQLFNTELKK</sequence>
<name>A0A0R2CMF9_9LACO</name>
<evidence type="ECO:0000259" key="7">
    <source>
        <dbReference type="PROSITE" id="PS51096"/>
    </source>
</evidence>
<dbReference type="PROSITE" id="PS51372">
    <property type="entry name" value="PRD_2"/>
    <property type="match status" value="2"/>
</dbReference>
<dbReference type="SUPFAM" id="SSF53062">
    <property type="entry name" value="PTS system fructose IIA component-like"/>
    <property type="match status" value="1"/>
</dbReference>
<comment type="caution">
    <text evidence="9">The sequence shown here is derived from an EMBL/GenBank/DDBJ whole genome shotgun (WGS) entry which is preliminary data.</text>
</comment>
<feature type="domain" description="Sigma-54 factor interaction" evidence="6">
    <location>
        <begin position="142"/>
        <end position="375"/>
    </location>
</feature>
<evidence type="ECO:0000256" key="3">
    <source>
        <dbReference type="ARBA" id="ARBA00022741"/>
    </source>
</evidence>
<dbReference type="InterPro" id="IPR036388">
    <property type="entry name" value="WH-like_DNA-bd_sf"/>
</dbReference>
<dbReference type="InterPro" id="IPR036662">
    <property type="entry name" value="PTS_EIIA_man-typ_sf"/>
</dbReference>
<dbReference type="AlphaFoldDB" id="A0A0R2CMF9"/>
<dbReference type="Proteomes" id="UP000051131">
    <property type="component" value="Unassembled WGS sequence"/>
</dbReference>
<dbReference type="InterPro" id="IPR002078">
    <property type="entry name" value="Sigma_54_int"/>
</dbReference>
<dbReference type="Gene3D" id="3.40.50.510">
    <property type="entry name" value="Phosphotransferase system, mannose-type IIA component"/>
    <property type="match status" value="1"/>
</dbReference>
<feature type="domain" description="PTS EIIA type-4" evidence="7">
    <location>
        <begin position="606"/>
        <end position="735"/>
    </location>
</feature>
<keyword evidence="5" id="KW-0238">DNA-binding</keyword>
<dbReference type="PATRIC" id="fig|1423729.3.peg.1731"/>
<dbReference type="Gene3D" id="1.10.1790.10">
    <property type="entry name" value="PRD domain"/>
    <property type="match status" value="2"/>
</dbReference>
<dbReference type="Gene3D" id="1.10.10.10">
    <property type="entry name" value="Winged helix-like DNA-binding domain superfamily/Winged helix DNA-binding domain"/>
    <property type="match status" value="1"/>
</dbReference>
<dbReference type="InterPro" id="IPR011608">
    <property type="entry name" value="PRD"/>
</dbReference>
<dbReference type="PROSITE" id="PS50045">
    <property type="entry name" value="SIGMA54_INTERACT_4"/>
    <property type="match status" value="1"/>
</dbReference>
<dbReference type="InterPro" id="IPR025943">
    <property type="entry name" value="Sigma_54_int_dom_ATP-bd_2"/>
</dbReference>
<keyword evidence="2" id="KW-0808">Transferase</keyword>
<dbReference type="GO" id="GO:0006355">
    <property type="term" value="P:regulation of DNA-templated transcription"/>
    <property type="evidence" value="ECO:0007669"/>
    <property type="project" value="InterPro"/>
</dbReference>
<dbReference type="SMART" id="SM00382">
    <property type="entry name" value="AAA"/>
    <property type="match status" value="1"/>
</dbReference>
<dbReference type="GO" id="GO:0016020">
    <property type="term" value="C:membrane"/>
    <property type="evidence" value="ECO:0007669"/>
    <property type="project" value="InterPro"/>
</dbReference>
<proteinExistence type="predicted"/>
<dbReference type="InterPro" id="IPR027417">
    <property type="entry name" value="P-loop_NTPase"/>
</dbReference>
<dbReference type="InterPro" id="IPR004701">
    <property type="entry name" value="PTS_EIIA_man-typ"/>
</dbReference>
<dbReference type="Pfam" id="PF00158">
    <property type="entry name" value="Sigma54_activat"/>
    <property type="match status" value="1"/>
</dbReference>
<evidence type="ECO:0000313" key="10">
    <source>
        <dbReference type="Proteomes" id="UP000051131"/>
    </source>
</evidence>
<dbReference type="PROSITE" id="PS00676">
    <property type="entry name" value="SIGMA54_INTERACT_2"/>
    <property type="match status" value="1"/>
</dbReference>